<evidence type="ECO:0000313" key="2">
    <source>
        <dbReference type="EMBL" id="KAF2789880.1"/>
    </source>
</evidence>
<reference evidence="2" key="1">
    <citation type="journal article" date="2020" name="Stud. Mycol.">
        <title>101 Dothideomycetes genomes: a test case for predicting lifestyles and emergence of pathogens.</title>
        <authorList>
            <person name="Haridas S."/>
            <person name="Albert R."/>
            <person name="Binder M."/>
            <person name="Bloem J."/>
            <person name="Labutti K."/>
            <person name="Salamov A."/>
            <person name="Andreopoulos B."/>
            <person name="Baker S."/>
            <person name="Barry K."/>
            <person name="Bills G."/>
            <person name="Bluhm B."/>
            <person name="Cannon C."/>
            <person name="Castanera R."/>
            <person name="Culley D."/>
            <person name="Daum C."/>
            <person name="Ezra D."/>
            <person name="Gonzalez J."/>
            <person name="Henrissat B."/>
            <person name="Kuo A."/>
            <person name="Liang C."/>
            <person name="Lipzen A."/>
            <person name="Lutzoni F."/>
            <person name="Magnuson J."/>
            <person name="Mondo S."/>
            <person name="Nolan M."/>
            <person name="Ohm R."/>
            <person name="Pangilinan J."/>
            <person name="Park H.-J."/>
            <person name="Ramirez L."/>
            <person name="Alfaro M."/>
            <person name="Sun H."/>
            <person name="Tritt A."/>
            <person name="Yoshinaga Y."/>
            <person name="Zwiers L.-H."/>
            <person name="Turgeon B."/>
            <person name="Goodwin S."/>
            <person name="Spatafora J."/>
            <person name="Crous P."/>
            <person name="Grigoriev I."/>
        </authorList>
    </citation>
    <scope>NUCLEOTIDE SEQUENCE</scope>
    <source>
        <strain evidence="2">CBS 109.77</strain>
    </source>
</reference>
<feature type="compositionally biased region" description="Basic and acidic residues" evidence="1">
    <location>
        <begin position="132"/>
        <end position="148"/>
    </location>
</feature>
<proteinExistence type="predicted"/>
<sequence>MPALPTDPLFKLHTLSVPSAPSTNPSSLSEARDIHLSQASHVAFIGHPRHPPTAPVSSPGSTPQWCTCMVSQSVSQAGSQSVSQSVSQSHKHIAPPSPQSAICRIMMGCRRRRRKHPSTSYQPTYLPTYPSRQDKTTLKEVPLHSELD</sequence>
<keyword evidence="3" id="KW-1185">Reference proteome</keyword>
<name>A0A6A6X066_9PLEO</name>
<evidence type="ECO:0000313" key="3">
    <source>
        <dbReference type="Proteomes" id="UP000799757"/>
    </source>
</evidence>
<dbReference type="AlphaFoldDB" id="A0A6A6X066"/>
<gene>
    <name evidence="2" type="ORF">K505DRAFT_327947</name>
</gene>
<evidence type="ECO:0000256" key="1">
    <source>
        <dbReference type="SAM" id="MobiDB-lite"/>
    </source>
</evidence>
<dbReference type="Proteomes" id="UP000799757">
    <property type="component" value="Unassembled WGS sequence"/>
</dbReference>
<dbReference type="EMBL" id="MU002107">
    <property type="protein sequence ID" value="KAF2789880.1"/>
    <property type="molecule type" value="Genomic_DNA"/>
</dbReference>
<feature type="compositionally biased region" description="Low complexity" evidence="1">
    <location>
        <begin position="79"/>
        <end position="88"/>
    </location>
</feature>
<organism evidence="2 3">
    <name type="scientific">Melanomma pulvis-pyrius CBS 109.77</name>
    <dbReference type="NCBI Taxonomy" id="1314802"/>
    <lineage>
        <taxon>Eukaryota</taxon>
        <taxon>Fungi</taxon>
        <taxon>Dikarya</taxon>
        <taxon>Ascomycota</taxon>
        <taxon>Pezizomycotina</taxon>
        <taxon>Dothideomycetes</taxon>
        <taxon>Pleosporomycetidae</taxon>
        <taxon>Pleosporales</taxon>
        <taxon>Melanommataceae</taxon>
        <taxon>Melanomma</taxon>
    </lineage>
</organism>
<feature type="region of interest" description="Disordered" evidence="1">
    <location>
        <begin position="79"/>
        <end position="98"/>
    </location>
</feature>
<accession>A0A6A6X066</accession>
<feature type="region of interest" description="Disordered" evidence="1">
    <location>
        <begin position="109"/>
        <end position="148"/>
    </location>
</feature>
<protein>
    <submittedName>
        <fullName evidence="2">Uncharacterized protein</fullName>
    </submittedName>
</protein>